<dbReference type="InterPro" id="IPR036770">
    <property type="entry name" value="Ankyrin_rpt-contain_sf"/>
</dbReference>
<accession>K8FCS3</accession>
<dbReference type="Proteomes" id="UP000198341">
    <property type="component" value="Chromosome 14"/>
</dbReference>
<dbReference type="InterPro" id="IPR052050">
    <property type="entry name" value="SecEffector_AnkRepeat"/>
</dbReference>
<dbReference type="PANTHER" id="PTHR46586">
    <property type="entry name" value="ANKYRIN REPEAT-CONTAINING PROTEIN"/>
    <property type="match status" value="1"/>
</dbReference>
<reference evidence="1 2" key="1">
    <citation type="submission" date="2011-10" db="EMBL/GenBank/DDBJ databases">
        <authorList>
            <person name="Genoscope - CEA"/>
        </authorList>
    </citation>
    <scope>NUCLEOTIDE SEQUENCE [LARGE SCALE GENOMIC DNA]</scope>
    <source>
        <strain evidence="1 2">RCC 1105</strain>
    </source>
</reference>
<protein>
    <submittedName>
        <fullName evidence="1">Uncharacterized protein</fullName>
    </submittedName>
</protein>
<dbReference type="InterPro" id="IPR002110">
    <property type="entry name" value="Ankyrin_rpt"/>
</dbReference>
<dbReference type="PANTHER" id="PTHR46586:SF3">
    <property type="entry name" value="ANKYRIN REPEAT-CONTAINING PROTEIN"/>
    <property type="match status" value="1"/>
</dbReference>
<keyword evidence="2" id="KW-1185">Reference proteome</keyword>
<dbReference type="AlphaFoldDB" id="K8FCS3"/>
<dbReference type="OrthoDB" id="194358at2759"/>
<dbReference type="EMBL" id="FO082265">
    <property type="protein sequence ID" value="CCO19798.1"/>
    <property type="molecule type" value="Genomic_DNA"/>
</dbReference>
<evidence type="ECO:0000313" key="1">
    <source>
        <dbReference type="EMBL" id="CCO19798.1"/>
    </source>
</evidence>
<organism evidence="1 2">
    <name type="scientific">Bathycoccus prasinos</name>
    <dbReference type="NCBI Taxonomy" id="41875"/>
    <lineage>
        <taxon>Eukaryota</taxon>
        <taxon>Viridiplantae</taxon>
        <taxon>Chlorophyta</taxon>
        <taxon>Mamiellophyceae</taxon>
        <taxon>Mamiellales</taxon>
        <taxon>Bathycoccaceae</taxon>
        <taxon>Bathycoccus</taxon>
    </lineage>
</organism>
<dbReference type="Gene3D" id="1.25.40.20">
    <property type="entry name" value="Ankyrin repeat-containing domain"/>
    <property type="match status" value="1"/>
</dbReference>
<dbReference type="RefSeq" id="XP_007509341.1">
    <property type="nucleotide sequence ID" value="XM_007509279.1"/>
</dbReference>
<sequence length="286" mass="33285">MNQPIVTTGEECESTPPLPLWRLFREALLSGGACRDIVEKHVMCKLNRTDLKFFYEVNTETRKLIKRSSRKGELKKGFKVREMSSISTLEIAWEHKSSWRDYLKDETDFCWQVAGTNKLELLKWAREEKKCEWNVGTINMAADQGNLEMVKYCVANKCPVKEFACAKAAKNGHLEVFKYLREEGKAPWDSRTAAWAAENGHLHILEYLVERKFDKYSELACMRAAKYGHLDCLKYLHETAKAPWDEDAVYHAHKNNHPECVQYLLDNDCPLPSNWRYEHGELHVPE</sequence>
<dbReference type="Pfam" id="PF12796">
    <property type="entry name" value="Ank_2"/>
    <property type="match status" value="1"/>
</dbReference>
<dbReference type="SUPFAM" id="SSF48403">
    <property type="entry name" value="Ankyrin repeat"/>
    <property type="match status" value="1"/>
</dbReference>
<dbReference type="GeneID" id="19011768"/>
<gene>
    <name evidence="1" type="ordered locus">Bathy14g00270</name>
</gene>
<proteinExistence type="predicted"/>
<evidence type="ECO:0000313" key="2">
    <source>
        <dbReference type="Proteomes" id="UP000198341"/>
    </source>
</evidence>
<dbReference type="KEGG" id="bpg:Bathy14g00270"/>
<name>K8FCS3_9CHLO</name>